<dbReference type="RefSeq" id="WP_192729766.1">
    <property type="nucleotide sequence ID" value="NZ_BAAAVL010000005.1"/>
</dbReference>
<name>A0ABR9IS32_RHIVS</name>
<dbReference type="Proteomes" id="UP000620262">
    <property type="component" value="Unassembled WGS sequence"/>
</dbReference>
<accession>A0ABR9IS32</accession>
<keyword evidence="2" id="KW-0378">Hydrolase</keyword>
<reference evidence="2 3" key="1">
    <citation type="submission" date="2020-10" db="EMBL/GenBank/DDBJ databases">
        <title>Sequencing the genomes of 1000 actinobacteria strains.</title>
        <authorList>
            <person name="Klenk H.-P."/>
        </authorList>
    </citation>
    <scope>NUCLEOTIDE SEQUENCE [LARGE SCALE GENOMIC DNA]</scope>
    <source>
        <strain evidence="2 3">DSM 7307</strain>
    </source>
</reference>
<organism evidence="2 3">
    <name type="scientific">Rhizobium viscosum</name>
    <name type="common">Arthrobacter viscosus</name>
    <dbReference type="NCBI Taxonomy" id="1673"/>
    <lineage>
        <taxon>Bacteria</taxon>
        <taxon>Pseudomonadati</taxon>
        <taxon>Pseudomonadota</taxon>
        <taxon>Alphaproteobacteria</taxon>
        <taxon>Hyphomicrobiales</taxon>
        <taxon>Rhizobiaceae</taxon>
        <taxon>Rhizobium/Agrobacterium group</taxon>
        <taxon>Rhizobium</taxon>
    </lineage>
</organism>
<protein>
    <submittedName>
        <fullName evidence="2">Sortase A</fullName>
        <ecNumber evidence="2">3.4.22.70</ecNumber>
    </submittedName>
</protein>
<feature type="transmembrane region" description="Helical" evidence="1">
    <location>
        <begin position="54"/>
        <end position="76"/>
    </location>
</feature>
<evidence type="ECO:0000256" key="1">
    <source>
        <dbReference type="SAM" id="Phobius"/>
    </source>
</evidence>
<comment type="caution">
    <text evidence="2">The sequence shown here is derived from an EMBL/GenBank/DDBJ whole genome shotgun (WGS) entry which is preliminary data.</text>
</comment>
<proteinExistence type="predicted"/>
<gene>
    <name evidence="2" type="ORF">H4W29_003178</name>
</gene>
<dbReference type="EMBL" id="JADBEC010000001">
    <property type="protein sequence ID" value="MBE1505997.1"/>
    <property type="molecule type" value="Genomic_DNA"/>
</dbReference>
<keyword evidence="1" id="KW-0472">Membrane</keyword>
<dbReference type="EC" id="3.4.22.70" evidence="2"/>
<keyword evidence="1" id="KW-0812">Transmembrane</keyword>
<evidence type="ECO:0000313" key="3">
    <source>
        <dbReference type="Proteomes" id="UP000620262"/>
    </source>
</evidence>
<dbReference type="GO" id="GO:0016787">
    <property type="term" value="F:hydrolase activity"/>
    <property type="evidence" value="ECO:0007669"/>
    <property type="project" value="UniProtKB-KW"/>
</dbReference>
<keyword evidence="1" id="KW-1133">Transmembrane helix</keyword>
<sequence>MPAKPQRSGWTEEADTFEPLPTYLELAMAAASAHEAPPAPPRPRLPGLSIVEKLVAVGIVCLAFYGMALIGCGLFLKAEAKRTGFITQRMMSAELQQADFDPRFPARVIN</sequence>
<keyword evidence="3" id="KW-1185">Reference proteome</keyword>
<evidence type="ECO:0000313" key="2">
    <source>
        <dbReference type="EMBL" id="MBE1505997.1"/>
    </source>
</evidence>